<evidence type="ECO:0000313" key="2">
    <source>
        <dbReference type="Proteomes" id="UP000827872"/>
    </source>
</evidence>
<proteinExistence type="predicted"/>
<reference evidence="1" key="1">
    <citation type="submission" date="2021-08" db="EMBL/GenBank/DDBJ databases">
        <title>The first chromosome-level gecko genome reveals the dynamic sex chromosomes of Neotropical dwarf geckos (Sphaerodactylidae: Sphaerodactylus).</title>
        <authorList>
            <person name="Pinto B.J."/>
            <person name="Keating S.E."/>
            <person name="Gamble T."/>
        </authorList>
    </citation>
    <scope>NUCLEOTIDE SEQUENCE</scope>
    <source>
        <strain evidence="1">TG3544</strain>
    </source>
</reference>
<accession>A0ACB8FZ76</accession>
<evidence type="ECO:0000313" key="1">
    <source>
        <dbReference type="EMBL" id="KAH8012406.1"/>
    </source>
</evidence>
<dbReference type="Proteomes" id="UP000827872">
    <property type="component" value="Linkage Group LG13"/>
</dbReference>
<sequence>MQRCSNFPLKATGAWSPLVLGVIDYEAIISTWIQFSDGTVTPLDIYDPKDFSLSASSLDESVISAHPSPTTKWPMVAAEGEGQGPLVKVDMMISEACQKSKRKSVLAVGNGSIKVKFGQNDADTHSVGDYDADEIENP</sequence>
<gene>
    <name evidence="1" type="ORF">K3G42_017624</name>
</gene>
<organism evidence="1 2">
    <name type="scientific">Sphaerodactylus townsendi</name>
    <dbReference type="NCBI Taxonomy" id="933632"/>
    <lineage>
        <taxon>Eukaryota</taxon>
        <taxon>Metazoa</taxon>
        <taxon>Chordata</taxon>
        <taxon>Craniata</taxon>
        <taxon>Vertebrata</taxon>
        <taxon>Euteleostomi</taxon>
        <taxon>Lepidosauria</taxon>
        <taxon>Squamata</taxon>
        <taxon>Bifurcata</taxon>
        <taxon>Gekkota</taxon>
        <taxon>Sphaerodactylidae</taxon>
        <taxon>Sphaerodactylus</taxon>
    </lineage>
</organism>
<comment type="caution">
    <text evidence="1">The sequence shown here is derived from an EMBL/GenBank/DDBJ whole genome shotgun (WGS) entry which is preliminary data.</text>
</comment>
<protein>
    <submittedName>
        <fullName evidence="1">Uncharacterized protein</fullName>
    </submittedName>
</protein>
<name>A0ACB8FZ76_9SAUR</name>
<keyword evidence="2" id="KW-1185">Reference proteome</keyword>
<dbReference type="EMBL" id="CM037626">
    <property type="protein sequence ID" value="KAH8012406.1"/>
    <property type="molecule type" value="Genomic_DNA"/>
</dbReference>